<name>A0A5J6MX61_9PROT</name>
<dbReference type="EMBL" id="CP042582">
    <property type="protein sequence ID" value="QEX20800.1"/>
    <property type="molecule type" value="Genomic_DNA"/>
</dbReference>
<dbReference type="SUPFAM" id="SSF53335">
    <property type="entry name" value="S-adenosyl-L-methionine-dependent methyltransferases"/>
    <property type="match status" value="1"/>
</dbReference>
<keyword evidence="1 3" id="KW-0489">Methyltransferase</keyword>
<protein>
    <submittedName>
        <fullName evidence="3">DNA methyltransferase</fullName>
    </submittedName>
</protein>
<gene>
    <name evidence="3" type="ORF">FRZ61_07190</name>
</gene>
<dbReference type="PANTHER" id="PTHR43542">
    <property type="entry name" value="METHYLTRANSFERASE"/>
    <property type="match status" value="1"/>
</dbReference>
<dbReference type="InterPro" id="IPR029063">
    <property type="entry name" value="SAM-dependent_MTases_sf"/>
</dbReference>
<evidence type="ECO:0000313" key="3">
    <source>
        <dbReference type="EMBL" id="QEX20800.1"/>
    </source>
</evidence>
<accession>A0A5J6MX61</accession>
<dbReference type="Gene3D" id="3.40.50.150">
    <property type="entry name" value="Vaccinia Virus protein VP39"/>
    <property type="match status" value="1"/>
</dbReference>
<reference evidence="3 4" key="1">
    <citation type="submission" date="2019-08" db="EMBL/GenBank/DDBJ databases">
        <title>Hyperibacter terrae gen. nov., sp. nov. and Hyperibacter viscosus sp. nov., two new members in the family Rhodospirillaceae isolated from the rhizosphere of Hypericum perforatum.</title>
        <authorList>
            <person name="Noviana Z."/>
        </authorList>
    </citation>
    <scope>NUCLEOTIDE SEQUENCE [LARGE SCALE GENOMIC DNA]</scope>
    <source>
        <strain evidence="3 4">R5959</strain>
    </source>
</reference>
<keyword evidence="2 3" id="KW-0808">Transferase</keyword>
<dbReference type="Pfam" id="PF03602">
    <property type="entry name" value="Cons_hypoth95"/>
    <property type="match status" value="1"/>
</dbReference>
<dbReference type="RefSeq" id="WP_191909466.1">
    <property type="nucleotide sequence ID" value="NZ_CP042582.1"/>
</dbReference>
<evidence type="ECO:0000313" key="4">
    <source>
        <dbReference type="Proteomes" id="UP000325797"/>
    </source>
</evidence>
<dbReference type="KEGG" id="hadh:FRZ61_07190"/>
<evidence type="ECO:0000256" key="1">
    <source>
        <dbReference type="ARBA" id="ARBA00022603"/>
    </source>
</evidence>
<dbReference type="Proteomes" id="UP000325797">
    <property type="component" value="Chromosome"/>
</dbReference>
<dbReference type="NCBIfam" id="TIGR00095">
    <property type="entry name" value="16S rRNA (guanine(966)-N(2))-methyltransferase RsmD"/>
    <property type="match status" value="1"/>
</dbReference>
<dbReference type="PANTHER" id="PTHR43542:SF1">
    <property type="entry name" value="METHYLTRANSFERASE"/>
    <property type="match status" value="1"/>
</dbReference>
<dbReference type="AlphaFoldDB" id="A0A5J6MX61"/>
<dbReference type="InterPro" id="IPR004398">
    <property type="entry name" value="RNA_MeTrfase_RsmD"/>
</dbReference>
<evidence type="ECO:0000256" key="2">
    <source>
        <dbReference type="ARBA" id="ARBA00022679"/>
    </source>
</evidence>
<dbReference type="GO" id="GO:0031167">
    <property type="term" value="P:rRNA methylation"/>
    <property type="evidence" value="ECO:0007669"/>
    <property type="project" value="InterPro"/>
</dbReference>
<dbReference type="GO" id="GO:0008168">
    <property type="term" value="F:methyltransferase activity"/>
    <property type="evidence" value="ECO:0007669"/>
    <property type="project" value="UniProtKB-KW"/>
</dbReference>
<keyword evidence="4" id="KW-1185">Reference proteome</keyword>
<dbReference type="PIRSF" id="PIRSF004553">
    <property type="entry name" value="CHP00095"/>
    <property type="match status" value="1"/>
</dbReference>
<sequence>MRIVAGRHRGRAIAAPEGDAIRPTSDRARQSLFNLLEHGAPAKAGLVLRDAVVLDVFCGTGALGLEALSRGAAKAILIDSDAAAITLARRNAMALGEIARVSLRQLDATRPGKAPAAANLAFLDPPYGKDLAAAALAALAREGWLAPGAIVTVETATREDLALPEGFALLDERRYGKAKIAILVYFTSPLEGEAGVGGDRGAR</sequence>
<proteinExistence type="predicted"/>
<organism evidence="3 4">
    <name type="scientific">Hypericibacter adhaerens</name>
    <dbReference type="NCBI Taxonomy" id="2602016"/>
    <lineage>
        <taxon>Bacteria</taxon>
        <taxon>Pseudomonadati</taxon>
        <taxon>Pseudomonadota</taxon>
        <taxon>Alphaproteobacteria</taxon>
        <taxon>Rhodospirillales</taxon>
        <taxon>Dongiaceae</taxon>
        <taxon>Hypericibacter</taxon>
    </lineage>
</organism>
<dbReference type="CDD" id="cd02440">
    <property type="entry name" value="AdoMet_MTases"/>
    <property type="match status" value="1"/>
</dbReference>